<keyword evidence="2" id="KW-1185">Reference proteome</keyword>
<proteinExistence type="predicted"/>
<name>A0A165RH38_9APHY</name>
<dbReference type="EMBL" id="KV429049">
    <property type="protein sequence ID" value="KZT70742.1"/>
    <property type="molecule type" value="Genomic_DNA"/>
</dbReference>
<gene>
    <name evidence="1" type="ORF">DAEQUDRAFT_163819</name>
</gene>
<protein>
    <submittedName>
        <fullName evidence="1">Uncharacterized protein</fullName>
    </submittedName>
</protein>
<evidence type="ECO:0000313" key="2">
    <source>
        <dbReference type="Proteomes" id="UP000076727"/>
    </source>
</evidence>
<accession>A0A165RH38</accession>
<dbReference type="AlphaFoldDB" id="A0A165RH38"/>
<dbReference type="Proteomes" id="UP000076727">
    <property type="component" value="Unassembled WGS sequence"/>
</dbReference>
<sequence>MHLESCIRPVAREIPALIDVLRDPEAYMAGVKQCRIQATSHHAATTRTILMALNRRGPSLSMSAPHPVTEEDMVIIPLRGASVAPNFWHVAPRSKCSRSSVECDGEFSHKSRLHG</sequence>
<evidence type="ECO:0000313" key="1">
    <source>
        <dbReference type="EMBL" id="KZT70742.1"/>
    </source>
</evidence>
<reference evidence="1 2" key="1">
    <citation type="journal article" date="2016" name="Mol. Biol. Evol.">
        <title>Comparative Genomics of Early-Diverging Mushroom-Forming Fungi Provides Insights into the Origins of Lignocellulose Decay Capabilities.</title>
        <authorList>
            <person name="Nagy L.G."/>
            <person name="Riley R."/>
            <person name="Tritt A."/>
            <person name="Adam C."/>
            <person name="Daum C."/>
            <person name="Floudas D."/>
            <person name="Sun H."/>
            <person name="Yadav J.S."/>
            <person name="Pangilinan J."/>
            <person name="Larsson K.H."/>
            <person name="Matsuura K."/>
            <person name="Barry K."/>
            <person name="Labutti K."/>
            <person name="Kuo R."/>
            <person name="Ohm R.A."/>
            <person name="Bhattacharya S.S."/>
            <person name="Shirouzu T."/>
            <person name="Yoshinaga Y."/>
            <person name="Martin F.M."/>
            <person name="Grigoriev I.V."/>
            <person name="Hibbett D.S."/>
        </authorList>
    </citation>
    <scope>NUCLEOTIDE SEQUENCE [LARGE SCALE GENOMIC DNA]</scope>
    <source>
        <strain evidence="1 2">L-15889</strain>
    </source>
</reference>
<organism evidence="1 2">
    <name type="scientific">Daedalea quercina L-15889</name>
    <dbReference type="NCBI Taxonomy" id="1314783"/>
    <lineage>
        <taxon>Eukaryota</taxon>
        <taxon>Fungi</taxon>
        <taxon>Dikarya</taxon>
        <taxon>Basidiomycota</taxon>
        <taxon>Agaricomycotina</taxon>
        <taxon>Agaricomycetes</taxon>
        <taxon>Polyporales</taxon>
        <taxon>Fomitopsis</taxon>
    </lineage>
</organism>